<name>A0AAV4PRP0_CAEEX</name>
<evidence type="ECO:0000313" key="2">
    <source>
        <dbReference type="Proteomes" id="UP001054945"/>
    </source>
</evidence>
<evidence type="ECO:0000313" key="1">
    <source>
        <dbReference type="EMBL" id="GIX98963.1"/>
    </source>
</evidence>
<organism evidence="1 2">
    <name type="scientific">Caerostris extrusa</name>
    <name type="common">Bark spider</name>
    <name type="synonym">Caerostris bankana</name>
    <dbReference type="NCBI Taxonomy" id="172846"/>
    <lineage>
        <taxon>Eukaryota</taxon>
        <taxon>Metazoa</taxon>
        <taxon>Ecdysozoa</taxon>
        <taxon>Arthropoda</taxon>
        <taxon>Chelicerata</taxon>
        <taxon>Arachnida</taxon>
        <taxon>Araneae</taxon>
        <taxon>Araneomorphae</taxon>
        <taxon>Entelegynae</taxon>
        <taxon>Araneoidea</taxon>
        <taxon>Araneidae</taxon>
        <taxon>Caerostris</taxon>
    </lineage>
</organism>
<accession>A0AAV4PRP0</accession>
<dbReference type="Proteomes" id="UP001054945">
    <property type="component" value="Unassembled WGS sequence"/>
</dbReference>
<keyword evidence="2" id="KW-1185">Reference proteome</keyword>
<proteinExistence type="predicted"/>
<protein>
    <submittedName>
        <fullName evidence="1">Uncharacterized protein</fullName>
    </submittedName>
</protein>
<dbReference type="EMBL" id="BPLR01004989">
    <property type="protein sequence ID" value="GIX98963.1"/>
    <property type="molecule type" value="Genomic_DNA"/>
</dbReference>
<gene>
    <name evidence="1" type="ORF">CEXT_627571</name>
</gene>
<reference evidence="1 2" key="1">
    <citation type="submission" date="2021-06" db="EMBL/GenBank/DDBJ databases">
        <title>Caerostris extrusa draft genome.</title>
        <authorList>
            <person name="Kono N."/>
            <person name="Arakawa K."/>
        </authorList>
    </citation>
    <scope>NUCLEOTIDE SEQUENCE [LARGE SCALE GENOMIC DNA]</scope>
</reference>
<comment type="caution">
    <text evidence="1">The sequence shown here is derived from an EMBL/GenBank/DDBJ whole genome shotgun (WGS) entry which is preliminary data.</text>
</comment>
<sequence length="74" mass="8238">MICINGWDKLNINSFVHMGNPVHLRFGFIFNEAIKPQIPVLIRSHLIVSANSATLLAKTADKDSFPNNCDPSML</sequence>
<dbReference type="AlphaFoldDB" id="A0AAV4PRP0"/>